<evidence type="ECO:0000256" key="4">
    <source>
        <dbReference type="PROSITE-ProRule" id="PRU10141"/>
    </source>
</evidence>
<name>A0ABR2IE67_9EUKA</name>
<evidence type="ECO:0000256" key="1">
    <source>
        <dbReference type="ARBA" id="ARBA00022741"/>
    </source>
</evidence>
<feature type="binding site" evidence="4">
    <location>
        <position position="225"/>
    </location>
    <ligand>
        <name>ATP</name>
        <dbReference type="ChEBI" id="CHEBI:30616"/>
    </ligand>
</feature>
<reference evidence="6 7" key="1">
    <citation type="submission" date="2024-04" db="EMBL/GenBank/DDBJ databases">
        <title>Tritrichomonas musculus Genome.</title>
        <authorList>
            <person name="Alves-Ferreira E."/>
            <person name="Grigg M."/>
            <person name="Lorenzi H."/>
            <person name="Galac M."/>
        </authorList>
    </citation>
    <scope>NUCLEOTIDE SEQUENCE [LARGE SCALE GENOMIC DNA]</scope>
    <source>
        <strain evidence="6 7">EAF2021</strain>
    </source>
</reference>
<comment type="similarity">
    <text evidence="3">Belongs to the sel-1 family.</text>
</comment>
<organism evidence="6 7">
    <name type="scientific">Tritrichomonas musculus</name>
    <dbReference type="NCBI Taxonomy" id="1915356"/>
    <lineage>
        <taxon>Eukaryota</taxon>
        <taxon>Metamonada</taxon>
        <taxon>Parabasalia</taxon>
        <taxon>Tritrichomonadida</taxon>
        <taxon>Tritrichomonadidae</taxon>
        <taxon>Tritrichomonas</taxon>
    </lineage>
</organism>
<dbReference type="InterPro" id="IPR011009">
    <property type="entry name" value="Kinase-like_dom_sf"/>
</dbReference>
<dbReference type="InterPro" id="IPR008271">
    <property type="entry name" value="Ser/Thr_kinase_AS"/>
</dbReference>
<dbReference type="Pfam" id="PF00069">
    <property type="entry name" value="Pkinase"/>
    <property type="match status" value="1"/>
</dbReference>
<dbReference type="InterPro" id="IPR050767">
    <property type="entry name" value="Sel1_AlgK"/>
</dbReference>
<evidence type="ECO:0000313" key="7">
    <source>
        <dbReference type="Proteomes" id="UP001470230"/>
    </source>
</evidence>
<dbReference type="Gene3D" id="1.25.40.10">
    <property type="entry name" value="Tetratricopeptide repeat domain"/>
    <property type="match status" value="2"/>
</dbReference>
<dbReference type="Proteomes" id="UP001470230">
    <property type="component" value="Unassembled WGS sequence"/>
</dbReference>
<dbReference type="Pfam" id="PF08238">
    <property type="entry name" value="Sel1"/>
    <property type="match status" value="12"/>
</dbReference>
<dbReference type="SUPFAM" id="SSF56112">
    <property type="entry name" value="Protein kinase-like (PK-like)"/>
    <property type="match status" value="1"/>
</dbReference>
<dbReference type="PROSITE" id="PS00108">
    <property type="entry name" value="PROTEIN_KINASE_ST"/>
    <property type="match status" value="1"/>
</dbReference>
<protein>
    <recommendedName>
        <fullName evidence="5">Protein kinase domain-containing protein</fullName>
    </recommendedName>
</protein>
<dbReference type="InterPro" id="IPR011990">
    <property type="entry name" value="TPR-like_helical_dom_sf"/>
</dbReference>
<dbReference type="PROSITE" id="PS50011">
    <property type="entry name" value="PROTEIN_KINASE_DOM"/>
    <property type="match status" value="1"/>
</dbReference>
<evidence type="ECO:0000256" key="2">
    <source>
        <dbReference type="ARBA" id="ARBA00022840"/>
    </source>
</evidence>
<proteinExistence type="inferred from homology"/>
<dbReference type="PROSITE" id="PS00107">
    <property type="entry name" value="PROTEIN_KINASE_ATP"/>
    <property type="match status" value="1"/>
</dbReference>
<evidence type="ECO:0000256" key="3">
    <source>
        <dbReference type="ARBA" id="ARBA00038101"/>
    </source>
</evidence>
<dbReference type="InterPro" id="IPR017441">
    <property type="entry name" value="Protein_kinase_ATP_BS"/>
</dbReference>
<dbReference type="SUPFAM" id="SSF81901">
    <property type="entry name" value="HCP-like"/>
    <property type="match status" value="3"/>
</dbReference>
<dbReference type="Gene3D" id="1.10.510.10">
    <property type="entry name" value="Transferase(Phosphotransferase) domain 1"/>
    <property type="match status" value="1"/>
</dbReference>
<dbReference type="EMBL" id="JAPFFF010000018">
    <property type="protein sequence ID" value="KAK8860460.1"/>
    <property type="molecule type" value="Genomic_DNA"/>
</dbReference>
<keyword evidence="7" id="KW-1185">Reference proteome</keyword>
<dbReference type="InterPro" id="IPR000719">
    <property type="entry name" value="Prot_kinase_dom"/>
</dbReference>
<dbReference type="PANTHER" id="PTHR11102">
    <property type="entry name" value="SEL-1-LIKE PROTEIN"/>
    <property type="match status" value="1"/>
</dbReference>
<dbReference type="CDD" id="cd00180">
    <property type="entry name" value="PKc"/>
    <property type="match status" value="1"/>
</dbReference>
<comment type="caution">
    <text evidence="6">The sequence shown here is derived from an EMBL/GenBank/DDBJ whole genome shotgun (WGS) entry which is preliminary data.</text>
</comment>
<evidence type="ECO:0000313" key="6">
    <source>
        <dbReference type="EMBL" id="KAK8860460.1"/>
    </source>
</evidence>
<evidence type="ECO:0000259" key="5">
    <source>
        <dbReference type="PROSITE" id="PS50011"/>
    </source>
</evidence>
<keyword evidence="2 4" id="KW-0067">ATP-binding</keyword>
<sequence>MLQKLQYFKEKFNQKKVSIGNIYLNEVLYQFKCYLESEITEIKDEEKETKYPTKESKIVVIDKIDELDDSYFVILFDKTILFINPTNINEISSIFKEETNMIIIPVCESVMKEDLPKDLQTSFNATLNDFDINNYLRTIQEFSSQFDTRNTECEEIMKFLIPSFSTYLINKSYEKLEESKIENFQIPEKILNKEKILFLQHLGVGCTSYARLIYHIELGQLFAIKTLYLKDEKGKQLYDREIKNYERIRHPSLPRFYGESIINNEKCMVIEYIRGQRLDKMIKETHFFEDKVNLIFQMMVIIEYLQNNKLIYRDMKPDNFIVDKYKRLFLIDFDRMIGEEEQEITEETTIDFGSNFHPPEIRDGTIKEYTFEEDVYSLGQLFEFIFSKQDSQMEQTIFQFEESFDLKSILNDIFKECKNEEPTTRPKITMLIDSFYENFIDKISIKETFLQNDLKRENFQYWMLIYENDNPKYKRYLELFYKQENEFSYLIKYIHMYSEYFNINHLTSQFRLSLKHYPQSYFIKNINAIIHYFEISSDQNDIEAQSYLGEIYYRGKYISRDINKAIHYFTLAANQNNADAQNYLGFIYYEGKYIPRDINKAIHYFTLAANQNHAAPQTNLGYIYYEGRYISRDINKSIHYLTLAANQNNEDAQYYLGLIYSKGEYIPRDINKAIHYLTLAANQNNADAQNYLGFIYYEGKYIPRDINKAIHYLTLAANQNNADAQYYLGLIYSKGEYIPRDINKAIHYLTLAANQNNAIAQINLGFIYYEGEYISRDINKSIHYFTLAANQNDANAQFYFGFIYYGGKYISRDINKSIHYFTLAANQNNANAQLYLGFIYYGGKYISHDINKSIHYFTLAANQNNANAHFAIGRIYLNEYEYKYMKKGAFHLEMASKYRCMLAHYLVGFLYHEGKYVRQNIERAIHYYKEGSSLNDNYAKNNLGVIYKNGFYDEIRPKLGLSIEYFKEAIRQENDKVSMYNLSNIYMYDDRINNDINKSIELLIKSSNLNFEPSIGLLCLALIKKSGFNKMNIKEEITKHEDMKLSLQNKILEIILNENLYSESIFNKKYEYYRNINYLYNFNYNYILSTDIPDTKKIKVKLPPELSSMFYEGFGIDI</sequence>
<dbReference type="SMART" id="SM00671">
    <property type="entry name" value="SEL1"/>
    <property type="match status" value="13"/>
</dbReference>
<keyword evidence="1 4" id="KW-0547">Nucleotide-binding</keyword>
<dbReference type="SMART" id="SM00220">
    <property type="entry name" value="S_TKc"/>
    <property type="match status" value="1"/>
</dbReference>
<dbReference type="PANTHER" id="PTHR11102:SF160">
    <property type="entry name" value="ERAD-ASSOCIATED E3 UBIQUITIN-PROTEIN LIGASE COMPONENT HRD3"/>
    <property type="match status" value="1"/>
</dbReference>
<feature type="domain" description="Protein kinase" evidence="5">
    <location>
        <begin position="196"/>
        <end position="440"/>
    </location>
</feature>
<dbReference type="InterPro" id="IPR006597">
    <property type="entry name" value="Sel1-like"/>
</dbReference>
<accession>A0ABR2IE67</accession>
<gene>
    <name evidence="6" type="ORF">M9Y10_012125</name>
</gene>